<dbReference type="EMBL" id="LAJY01000388">
    <property type="protein sequence ID" value="KJV09001.1"/>
    <property type="molecule type" value="Genomic_DNA"/>
</dbReference>
<dbReference type="InterPro" id="IPR010985">
    <property type="entry name" value="Ribbon_hlx_hlx"/>
</dbReference>
<protein>
    <submittedName>
        <fullName evidence="1">Uncharacterized protein</fullName>
    </submittedName>
</protein>
<dbReference type="Proteomes" id="UP000033774">
    <property type="component" value="Unassembled WGS sequence"/>
</dbReference>
<evidence type="ECO:0000313" key="1">
    <source>
        <dbReference type="EMBL" id="KJV09001.1"/>
    </source>
</evidence>
<dbReference type="SUPFAM" id="SSF47598">
    <property type="entry name" value="Ribbon-helix-helix"/>
    <property type="match status" value="1"/>
</dbReference>
<comment type="caution">
    <text evidence="1">The sequence shown here is derived from an EMBL/GenBank/DDBJ whole genome shotgun (WGS) entry which is preliminary data.</text>
</comment>
<reference evidence="1 2" key="1">
    <citation type="submission" date="2015-03" db="EMBL/GenBank/DDBJ databases">
        <title>Draft genome sequence of Elstera litoralis.</title>
        <authorList>
            <person name="Rahalkar M.C."/>
            <person name="Dhakephalkar P.K."/>
            <person name="Pore S.D."/>
            <person name="Arora P."/>
            <person name="Kapse N.G."/>
            <person name="Pandit P.S."/>
        </authorList>
    </citation>
    <scope>NUCLEOTIDE SEQUENCE [LARGE SCALE GENOMIC DNA]</scope>
    <source>
        <strain evidence="1 2">Dia-1</strain>
    </source>
</reference>
<name>A0A0F3IQJ4_9PROT</name>
<dbReference type="RefSeq" id="WP_045776438.1">
    <property type="nucleotide sequence ID" value="NZ_LAJY01000388.1"/>
</dbReference>
<dbReference type="AlphaFoldDB" id="A0A0F3IQJ4"/>
<keyword evidence="2" id="KW-1185">Reference proteome</keyword>
<proteinExistence type="predicted"/>
<dbReference type="OrthoDB" id="9811310at2"/>
<sequence>MSTLNISMPEAMREYIETQATRGNYSASEYVRHLIREDQKRQSEDERKLLWEYLALCAQELDEGLGREVTLEEILSEGRARRRQEAS</sequence>
<evidence type="ECO:0000313" key="2">
    <source>
        <dbReference type="Proteomes" id="UP000033774"/>
    </source>
</evidence>
<accession>A0A0F3IQJ4</accession>
<organism evidence="1 2">
    <name type="scientific">Elstera litoralis</name>
    <dbReference type="NCBI Taxonomy" id="552518"/>
    <lineage>
        <taxon>Bacteria</taxon>
        <taxon>Pseudomonadati</taxon>
        <taxon>Pseudomonadota</taxon>
        <taxon>Alphaproteobacteria</taxon>
        <taxon>Rhodospirillales</taxon>
        <taxon>Rhodospirillaceae</taxon>
        <taxon>Elstera</taxon>
    </lineage>
</organism>
<dbReference type="GO" id="GO:0006355">
    <property type="term" value="P:regulation of DNA-templated transcription"/>
    <property type="evidence" value="ECO:0007669"/>
    <property type="project" value="InterPro"/>
</dbReference>
<gene>
    <name evidence="1" type="ORF">VZ95_14180</name>
</gene>